<dbReference type="SUPFAM" id="SSF46785">
    <property type="entry name" value="Winged helix' DNA-binding domain"/>
    <property type="match status" value="1"/>
</dbReference>
<feature type="domain" description="HTH lysR-type" evidence="5">
    <location>
        <begin position="6"/>
        <end position="57"/>
    </location>
</feature>
<dbReference type="InterPro" id="IPR000847">
    <property type="entry name" value="LysR_HTH_N"/>
</dbReference>
<evidence type="ECO:0000256" key="4">
    <source>
        <dbReference type="ARBA" id="ARBA00023163"/>
    </source>
</evidence>
<dbReference type="PANTHER" id="PTHR30346">
    <property type="entry name" value="TRANSCRIPTIONAL DUAL REGULATOR HCAR-RELATED"/>
    <property type="match status" value="1"/>
</dbReference>
<keyword evidence="3" id="KW-0238">DNA-binding</keyword>
<evidence type="ECO:0000256" key="3">
    <source>
        <dbReference type="ARBA" id="ARBA00023125"/>
    </source>
</evidence>
<dbReference type="SUPFAM" id="SSF53850">
    <property type="entry name" value="Periplasmic binding protein-like II"/>
    <property type="match status" value="1"/>
</dbReference>
<protein>
    <submittedName>
        <fullName evidence="6">HTH-type transcriptional regulator gltC</fullName>
    </submittedName>
</protein>
<dbReference type="EMBL" id="CYYP01000010">
    <property type="protein sequence ID" value="CUO23551.1"/>
    <property type="molecule type" value="Genomic_DNA"/>
</dbReference>
<dbReference type="PRINTS" id="PR00039">
    <property type="entry name" value="HTHLYSR"/>
</dbReference>
<dbReference type="InterPro" id="IPR036388">
    <property type="entry name" value="WH-like_DNA-bd_sf"/>
</dbReference>
<dbReference type="CDD" id="cd05466">
    <property type="entry name" value="PBP2_LTTR_substrate"/>
    <property type="match status" value="1"/>
</dbReference>
<dbReference type="GO" id="GO:0003677">
    <property type="term" value="F:DNA binding"/>
    <property type="evidence" value="ECO:0007669"/>
    <property type="project" value="UniProtKB-KW"/>
</dbReference>
<evidence type="ECO:0000256" key="2">
    <source>
        <dbReference type="ARBA" id="ARBA00023015"/>
    </source>
</evidence>
<dbReference type="Gene3D" id="3.40.190.290">
    <property type="match status" value="1"/>
</dbReference>
<dbReference type="Proteomes" id="UP000095468">
    <property type="component" value="Unassembled WGS sequence"/>
</dbReference>
<evidence type="ECO:0000256" key="1">
    <source>
        <dbReference type="ARBA" id="ARBA00009437"/>
    </source>
</evidence>
<name>A0A174DD50_9ACTN</name>
<gene>
    <name evidence="6" type="primary">gltC_1</name>
    <name evidence="6" type="ORF">ERS852381_01253</name>
</gene>
<dbReference type="Pfam" id="PF00126">
    <property type="entry name" value="HTH_1"/>
    <property type="match status" value="1"/>
</dbReference>
<comment type="similarity">
    <text evidence="1">Belongs to the LysR transcriptional regulatory family.</text>
</comment>
<dbReference type="GO" id="GO:0003700">
    <property type="term" value="F:DNA-binding transcription factor activity"/>
    <property type="evidence" value="ECO:0007669"/>
    <property type="project" value="InterPro"/>
</dbReference>
<dbReference type="AlphaFoldDB" id="A0A174DD50"/>
<organism evidence="6 7">
    <name type="scientific">Collinsella aerofaciens</name>
    <dbReference type="NCBI Taxonomy" id="74426"/>
    <lineage>
        <taxon>Bacteria</taxon>
        <taxon>Bacillati</taxon>
        <taxon>Actinomycetota</taxon>
        <taxon>Coriobacteriia</taxon>
        <taxon>Coriobacteriales</taxon>
        <taxon>Coriobacteriaceae</taxon>
        <taxon>Collinsella</taxon>
    </lineage>
</organism>
<dbReference type="Gene3D" id="1.10.10.10">
    <property type="entry name" value="Winged helix-like DNA-binding domain superfamily/Winged helix DNA-binding domain"/>
    <property type="match status" value="1"/>
</dbReference>
<dbReference type="PANTHER" id="PTHR30346:SF0">
    <property type="entry name" value="HCA OPERON TRANSCRIPTIONAL ACTIVATOR HCAR"/>
    <property type="match status" value="1"/>
</dbReference>
<dbReference type="Pfam" id="PF03466">
    <property type="entry name" value="LysR_substrate"/>
    <property type="match status" value="1"/>
</dbReference>
<keyword evidence="4" id="KW-0804">Transcription</keyword>
<evidence type="ECO:0000259" key="5">
    <source>
        <dbReference type="PROSITE" id="PS50931"/>
    </source>
</evidence>
<dbReference type="InterPro" id="IPR036390">
    <property type="entry name" value="WH_DNA-bd_sf"/>
</dbReference>
<reference evidence="6 7" key="1">
    <citation type="submission" date="2015-09" db="EMBL/GenBank/DDBJ databases">
        <authorList>
            <consortium name="Pathogen Informatics"/>
        </authorList>
    </citation>
    <scope>NUCLEOTIDE SEQUENCE [LARGE SCALE GENOMIC DNA]</scope>
    <source>
        <strain evidence="6 7">2789STDY5608823</strain>
    </source>
</reference>
<dbReference type="PROSITE" id="PS50931">
    <property type="entry name" value="HTH_LYSR"/>
    <property type="match status" value="1"/>
</dbReference>
<accession>A0A174DD50</accession>
<dbReference type="RefSeq" id="WP_055286669.1">
    <property type="nucleotide sequence ID" value="NZ_CYYP01000010.1"/>
</dbReference>
<evidence type="ECO:0000313" key="6">
    <source>
        <dbReference type="EMBL" id="CUO23551.1"/>
    </source>
</evidence>
<dbReference type="InterPro" id="IPR005119">
    <property type="entry name" value="LysR_subst-bd"/>
</dbReference>
<proteinExistence type="inferred from homology"/>
<dbReference type="GO" id="GO:0032993">
    <property type="term" value="C:protein-DNA complex"/>
    <property type="evidence" value="ECO:0007669"/>
    <property type="project" value="TreeGrafter"/>
</dbReference>
<keyword evidence="2" id="KW-0805">Transcription regulation</keyword>
<evidence type="ECO:0000313" key="7">
    <source>
        <dbReference type="Proteomes" id="UP000095468"/>
    </source>
</evidence>
<sequence>MASRYQIVCMVVDRGSLKGAADELGYTQSAVSQAVKALERELGTTLIERGKQGVSLTRDGKQYLPYLRQIVTAEAELEGKRQELLGLSSTDIRIATFTNVSRTVLPRVIRDFGALHPGVHFTLKQGDYTRNAQWVHDGVVDFCFTARGFTAGLEKRVVYHDELVALLPAAHPLAAKEKVTLADLASEPFVLLDEGEQSLVLDAFAAHGLSPHVTSEVTDDYTIMAMVEEGLGVSMLYRRTVEGVQADIRVRPIVHAPSRDVVAAWRSWDTMPIATRRFIDYMSSHIVN</sequence>